<feature type="compositionally biased region" description="Gly residues" evidence="2">
    <location>
        <begin position="996"/>
        <end position="1010"/>
    </location>
</feature>
<feature type="coiled-coil region" evidence="1">
    <location>
        <begin position="318"/>
        <end position="374"/>
    </location>
</feature>
<feature type="compositionally biased region" description="Low complexity" evidence="2">
    <location>
        <begin position="1164"/>
        <end position="1184"/>
    </location>
</feature>
<reference evidence="3" key="1">
    <citation type="submission" date="2025-05" db="UniProtKB">
        <authorList>
            <consortium name="RefSeq"/>
        </authorList>
    </citation>
    <scope>NUCLEOTIDE SEQUENCE [LARGE SCALE GENOMIC DNA]</scope>
</reference>
<feature type="compositionally biased region" description="Low complexity" evidence="2">
    <location>
        <begin position="1144"/>
        <end position="1157"/>
    </location>
</feature>
<name>A0A6I9V3M2_BACDO</name>
<feature type="coiled-coil region" evidence="1">
    <location>
        <begin position="229"/>
        <end position="263"/>
    </location>
</feature>
<organism evidence="3 4">
    <name type="scientific">Bactrocera dorsalis</name>
    <name type="common">Oriental fruit fly</name>
    <name type="synonym">Dacus dorsalis</name>
    <dbReference type="NCBI Taxonomy" id="27457"/>
    <lineage>
        <taxon>Eukaryota</taxon>
        <taxon>Metazoa</taxon>
        <taxon>Ecdysozoa</taxon>
        <taxon>Arthropoda</taxon>
        <taxon>Hexapoda</taxon>
        <taxon>Insecta</taxon>
        <taxon>Pterygota</taxon>
        <taxon>Neoptera</taxon>
        <taxon>Endopterygota</taxon>
        <taxon>Diptera</taxon>
        <taxon>Brachycera</taxon>
        <taxon>Muscomorpha</taxon>
        <taxon>Tephritoidea</taxon>
        <taxon>Tephritidae</taxon>
        <taxon>Bactrocera</taxon>
        <taxon>Bactrocera</taxon>
    </lineage>
</organism>
<feature type="coiled-coil region" evidence="1">
    <location>
        <begin position="1571"/>
        <end position="1598"/>
    </location>
</feature>
<evidence type="ECO:0000256" key="1">
    <source>
        <dbReference type="SAM" id="Coils"/>
    </source>
</evidence>
<feature type="compositionally biased region" description="Low complexity" evidence="2">
    <location>
        <begin position="914"/>
        <end position="926"/>
    </location>
</feature>
<feature type="compositionally biased region" description="Gly residues" evidence="2">
    <location>
        <begin position="1242"/>
        <end position="1292"/>
    </location>
</feature>
<feature type="region of interest" description="Disordered" evidence="2">
    <location>
        <begin position="855"/>
        <end position="1443"/>
    </location>
</feature>
<dbReference type="GeneID" id="105226022"/>
<feature type="compositionally biased region" description="Low complexity" evidence="2">
    <location>
        <begin position="985"/>
        <end position="995"/>
    </location>
</feature>
<feature type="coiled-coil region" evidence="1">
    <location>
        <begin position="603"/>
        <end position="659"/>
    </location>
</feature>
<feature type="compositionally biased region" description="Gly residues" evidence="2">
    <location>
        <begin position="1322"/>
        <end position="1331"/>
    </location>
</feature>
<feature type="compositionally biased region" description="Gly residues" evidence="2">
    <location>
        <begin position="1042"/>
        <end position="1068"/>
    </location>
</feature>
<feature type="compositionally biased region" description="Gly residues" evidence="2">
    <location>
        <begin position="1018"/>
        <end position="1035"/>
    </location>
</feature>
<feature type="compositionally biased region" description="Gly residues" evidence="2">
    <location>
        <begin position="1382"/>
        <end position="1404"/>
    </location>
</feature>
<dbReference type="Proteomes" id="UP001652620">
    <property type="component" value="Chromosome 2"/>
</dbReference>
<feature type="compositionally biased region" description="Gly residues" evidence="2">
    <location>
        <begin position="1411"/>
        <end position="1434"/>
    </location>
</feature>
<gene>
    <name evidence="4" type="primary">LOC105226022</name>
</gene>
<feature type="compositionally biased region" description="Gly residues" evidence="2">
    <location>
        <begin position="956"/>
        <end position="982"/>
    </location>
</feature>
<feature type="coiled-coil region" evidence="1">
    <location>
        <begin position="735"/>
        <end position="765"/>
    </location>
</feature>
<dbReference type="KEGG" id="bdr:105226022"/>
<feature type="compositionally biased region" description="Acidic residues" evidence="2">
    <location>
        <begin position="69"/>
        <end position="85"/>
    </location>
</feature>
<dbReference type="PANTHER" id="PTHR34360:SF1">
    <property type="entry name" value="OS08G0519400 PROTEIN"/>
    <property type="match status" value="1"/>
</dbReference>
<feature type="region of interest" description="Disordered" evidence="2">
    <location>
        <begin position="64"/>
        <end position="210"/>
    </location>
</feature>
<evidence type="ECO:0000313" key="4">
    <source>
        <dbReference type="RefSeq" id="XP_011203055.2"/>
    </source>
</evidence>
<dbReference type="RefSeq" id="XP_011203055.2">
    <property type="nucleotide sequence ID" value="XM_011204753.4"/>
</dbReference>
<feature type="compositionally biased region" description="Low complexity" evidence="2">
    <location>
        <begin position="943"/>
        <end position="955"/>
    </location>
</feature>
<keyword evidence="3" id="KW-1185">Reference proteome</keyword>
<proteinExistence type="predicted"/>
<feature type="compositionally biased region" description="Low complexity" evidence="2">
    <location>
        <begin position="1293"/>
        <end position="1321"/>
    </location>
</feature>
<feature type="compositionally biased region" description="Low complexity" evidence="2">
    <location>
        <begin position="1335"/>
        <end position="1346"/>
    </location>
</feature>
<accession>A0A6I9V3M2</accession>
<feature type="compositionally biased region" description="Gly residues" evidence="2">
    <location>
        <begin position="1185"/>
        <end position="1213"/>
    </location>
</feature>
<feature type="compositionally biased region" description="Gly residues" evidence="2">
    <location>
        <begin position="1347"/>
        <end position="1363"/>
    </location>
</feature>
<evidence type="ECO:0000313" key="3">
    <source>
        <dbReference type="Proteomes" id="UP001652620"/>
    </source>
</evidence>
<feature type="coiled-coil region" evidence="1">
    <location>
        <begin position="450"/>
        <end position="540"/>
    </location>
</feature>
<reference evidence="4" key="2">
    <citation type="submission" date="2025-08" db="UniProtKB">
        <authorList>
            <consortium name="RefSeq"/>
        </authorList>
    </citation>
    <scope>IDENTIFICATION</scope>
    <source>
        <tissue evidence="4">Adult</tissue>
    </source>
</reference>
<feature type="compositionally biased region" description="Gly residues" evidence="2">
    <location>
        <begin position="1221"/>
        <end position="1233"/>
    </location>
</feature>
<dbReference type="PANTHER" id="PTHR34360">
    <property type="entry name" value="OS08G0519400 PROTEIN"/>
    <property type="match status" value="1"/>
</dbReference>
<dbReference type="OrthoDB" id="7764536at2759"/>
<feature type="region of interest" description="Disordered" evidence="2">
    <location>
        <begin position="788"/>
        <end position="825"/>
    </location>
</feature>
<feature type="compositionally biased region" description="Gly residues" evidence="2">
    <location>
        <begin position="1078"/>
        <end position="1134"/>
    </location>
</feature>
<dbReference type="InParanoid" id="A0A6I9V3M2"/>
<sequence>MAFSTQKEFFHVPFMNETVDYECRKACVKLKTYQSTIDHRSWAMDESLQSRFLSDLITCQTPVGGYGDGDGDDEYDYDYDGDETGEGARAPGRNLGSRRGGGRHKRGVGRPVHTDSGYIGEPGMRGDEGAGPSGRGRIGGPGGGGPGGSGPRGGGTGGGGPRGGGPGGGGPGGSGPGGGGPGSGPGGFSGGGGPGGGGPGGAFPGGADGRGAKLGQSGLLTADSVIACANEQMGRMQELLLHKKNLEKQLEVSNERLKVSNMENDKIKAIMNNKFDSSHSKDFYNKIQKLTSGGKISKGEENELLQIYNKFEDMSKAYEILQAENAYLKRLMEKLSLRASFEALKVEPEKSNDIAFLQNEVNKLRKELSILRKFEDDKLKGTMDSNRNKMSDQDAETLKAIIKERNALREKCKTFKDLEAKVYELQKIAKEADKMSDSLSNDLDSQSKHINKMEHEMKQMQDYYEDQIAKHKFNEDILRCQLDEMKEELIRARCSAQKAECLQMEISSLRNELMRRELALNDYNCQYNQLMNVIDELQHNAIQNLHDTQTQTCTDYMDDLTFFARATLNEIKKEIKKRGGDGDNIGGPAITDGLSPDECCAELQRLHDMVKQLTRQNEYLQNNVQKAAEDYCAEAFTKLREMEEKYKKSQDDISYLKKDKDALNMHAMDKLNEFSDRVDKMGTDVGKAVKDTAYMDKDLKESMKLVKEISDIQLKNVQLSNAVNALNTRDDQSNIDDLRRQLLEEQAKNKKCQEENKRLRELLEKRGIDPELATKDIVKEVADVQKGGPATGLDVQRSGPFIGPDGQKGTPSGASQLAGPDKGGPFVGKDIGPEAGKKFESGGGEVVGAEVVRKGGPGESAVVGPEAGKKAGPGVADIGGPSAVRKDALDTAGVKGPDAFKAPTPGRGPEATQPVAPGAVPGPAAAKTSGPAERGPGVGGPATGAPGAGSPAVGGPSPGGLPAGGPQKGVPITGGPGIGGPPAGSPGADPGTSGQPTGGPGTGATTGGPRTGPTTSGPGAGPALGGPAAGPGAGGPATDSPVGGGPAAGGPGPVGPAAGGPTAGGPAAGGPAADRPGAGPGRVGPAAGGPGTGDTTGGPGTDGPTGGGPGSGATTGGPKAGPAVGGPTAGGPGLGAPTPGGPDAGVPTAGGPAAAGPPAGGPAAGVPAAGDPGAIGPAARRPGAAGPGGGPAAGGPAAGGPAAGGPTTGGPGAVGPAAGIPGAGGPAAGGPTAGGPSAAGPAAGGPGAVGPAAGGPGAAGPIGGGPAAGGPATGGPATGGPGAVGPATGGPGAADPTRGGPAMGRPGAVGPAAGVPGADGTAAGGPGPGKGDIGRPGAIRIGEPVVGEGGGPGGYTGVIGPGGADQTRGPGEPDRSGPGLDKIGGAGPVGDGSAIGDGESGGRTGTKPGKGEGIGGSVPGRGPIGRGPPISGGGKSRRGKGAAATADSDAFQQFIDTNANTMISNIRAGSALEKELRAILNSFMMECGFCFCKSLVPKSKFYALCHKLLHNGIQCMSFRELAYMHRKIFMAADKLHPGCLLNMILTELGFKDGEGLKCCHCKNALCCSNSEEMLKEKVSKLERDIEMAKEYLDSLKGQPKTPKNPYTSTGKTYRNMEDSYTEAVEELLTCRETRPALSRTHSKQMKTLKARIMKCSEMLR</sequence>
<evidence type="ECO:0000256" key="2">
    <source>
        <dbReference type="SAM" id="MobiDB-lite"/>
    </source>
</evidence>
<protein>
    <submittedName>
        <fullName evidence="4">Uncharacterized protein LOC105226022 isoform X1</fullName>
    </submittedName>
</protein>
<keyword evidence="1" id="KW-0175">Coiled coil</keyword>
<feature type="compositionally biased region" description="Gly residues" evidence="2">
    <location>
        <begin position="129"/>
        <end position="209"/>
    </location>
</feature>